<gene>
    <name evidence="1" type="ORF">DAH66_08180</name>
</gene>
<evidence type="ECO:0000313" key="1">
    <source>
        <dbReference type="EMBL" id="RSY86857.1"/>
    </source>
</evidence>
<evidence type="ECO:0000313" key="2">
    <source>
        <dbReference type="Proteomes" id="UP000287746"/>
    </source>
</evidence>
<name>A0A2M8WHT6_9SPHN</name>
<protein>
    <submittedName>
        <fullName evidence="1">Uncharacterized protein</fullName>
    </submittedName>
</protein>
<organism evidence="1 2">
    <name type="scientific">Sphingomonas koreensis</name>
    <dbReference type="NCBI Taxonomy" id="93064"/>
    <lineage>
        <taxon>Bacteria</taxon>
        <taxon>Pseudomonadati</taxon>
        <taxon>Pseudomonadota</taxon>
        <taxon>Alphaproteobacteria</taxon>
        <taxon>Sphingomonadales</taxon>
        <taxon>Sphingomonadaceae</taxon>
        <taxon>Sphingomonas</taxon>
    </lineage>
</organism>
<reference evidence="1 2" key="1">
    <citation type="submission" date="2018-07" db="EMBL/GenBank/DDBJ databases">
        <title>Genomic and Epidemiologic Investigation of an Indolent Hospital Outbreak.</title>
        <authorList>
            <person name="Johnson R.C."/>
            <person name="Deming C."/>
            <person name="Conlan S."/>
            <person name="Zellmer C.J."/>
            <person name="Michelin A.V."/>
            <person name="Lee-Lin S."/>
            <person name="Thomas P.J."/>
            <person name="Park M."/>
            <person name="Weingarten R.A."/>
            <person name="Less J."/>
            <person name="Dekker J.P."/>
            <person name="Frank K.M."/>
            <person name="Musser K.A."/>
            <person name="Mcquiston J.R."/>
            <person name="Henderson D.K."/>
            <person name="Lau A.F."/>
            <person name="Palmore T.N."/>
            <person name="Segre J.A."/>
        </authorList>
    </citation>
    <scope>NUCLEOTIDE SEQUENCE [LARGE SCALE GENOMIC DNA]</scope>
    <source>
        <strain evidence="1 2">SK-CDC1_0717</strain>
    </source>
</reference>
<sequence>MNLRRRQQFRQEICLRWISVQGGYDRLEEKIDALIRLKAGDEADAIIADIDHRFLRTHGHAQPH</sequence>
<accession>A0A2M8WHT6</accession>
<proteinExistence type="predicted"/>
<comment type="caution">
    <text evidence="1">The sequence shown here is derived from an EMBL/GenBank/DDBJ whole genome shotgun (WGS) entry which is preliminary data.</text>
</comment>
<dbReference type="Proteomes" id="UP000287746">
    <property type="component" value="Unassembled WGS sequence"/>
</dbReference>
<dbReference type="RefSeq" id="WP_066574160.1">
    <property type="nucleotide sequence ID" value="NZ_PGEN01000001.1"/>
</dbReference>
<dbReference type="AlphaFoldDB" id="A0A2M8WHT6"/>
<dbReference type="EMBL" id="QQYZ01000006">
    <property type="protein sequence ID" value="RSY86857.1"/>
    <property type="molecule type" value="Genomic_DNA"/>
</dbReference>